<dbReference type="PROSITE" id="PS51306">
    <property type="entry name" value="ASD1"/>
    <property type="match status" value="1"/>
</dbReference>
<dbReference type="InterPro" id="IPR014800">
    <property type="entry name" value="ASD1_dom"/>
</dbReference>
<feature type="coiled-coil region" evidence="10">
    <location>
        <begin position="1601"/>
        <end position="1654"/>
    </location>
</feature>
<feature type="compositionally biased region" description="Low complexity" evidence="11">
    <location>
        <begin position="1239"/>
        <end position="1251"/>
    </location>
</feature>
<feature type="domain" description="ASD1" evidence="13">
    <location>
        <begin position="805"/>
        <end position="889"/>
    </location>
</feature>
<comment type="subcellular location">
    <subcellularLocation>
        <location evidence="1">Cytoplasm</location>
        <location evidence="1">Cytoskeleton</location>
    </subcellularLocation>
</comment>
<dbReference type="InterPro" id="IPR027685">
    <property type="entry name" value="Shroom_fam"/>
</dbReference>
<sequence length="1717" mass="191527">MDTINQYPVNPSFPEDDHRSFCSSIRSASFNEHHVNDEGWKVVEVTLSGGAPWGFTLRGGLEHGEPLLITKVEEGSKAATVRLQVGDELININNISLTGFRQEAICLVKSSYKTLSLVVKRKMKMVDIVAQKMPSESDVHMARSFLTKILRSSMRKNRFKGRNEPMSRPHSWHATKFNETHSEAKTQSTPSPVWQTRYDASSFSSELSTGWDQTNLRRVSDQFSSLGSMDSLEHSSHPYPPGRLSPNKSNNNSIEHLGSGKRDSAYSSFSTSSGTPDYTLSKSNTASTENMLYKINQWDSSARHSNGRHSQNLSEGVRQDERPGYLHHLSSTGNHEIPRAEELPGNRHSSSGRVNIGPVWHVPDMKKNMISSTPPPTPPTRSDSFAATKVHEKGLITGTSEGLGGHSQVKPQAKPQQKPGETHESTQRSNQVIEICLEGRRDYNLQSKNDSSNSCISSDSHHQYIQRTSSDKTYSLSTTDIRDSHPSYGHAPYHAQQYSDEGTFHAQTRTAMKPPFSGYFSSMQELHTNNHMQLNSQNQTGRPAASLSVNLGVNSHHISQGLTQASLMRADDSKASSVSEMSHNGRDRMSIGSQGGNKERYFPPQSQHHDNKERSASFKQNENQHYVSAPSNPLNMSDSTKHNELRGCQKQHHVHGSDELSGSYPPSKQPEHRRSAGHLHHKEYSQQPFPTKSESKICPQKTPMLYSLAQGHNDTDDCSNQIKSGSAQHEALDSLSSKQVRRNDRFATTLRNEIQMRRAHLQKSQSAATLESPVETVEESALWKTTGTASPSSDGCFSISYKDHLKEAQARVLQATSFRRKDLEPVLFEHPGTEGPTRKDVPPSSVSEVTPSKPTSGSNHVLRIGGRKRISAEKKVTSFSEPDKIHEVGADERSTMPENVAHLENQQRFFETTGKPVFPKPMPKQNLQISEDPRLSKPGGMHYSANSDMAGRNNGESSTPIEHHINEGLDGPNSVNHQALLEQQRLGTFAEYEAKWNTQRKTTEPRVSGRYHSADNILDTGKERRSNPTCVHERSRSSPSADFYGQKLPPQEKKSADCFKSEKSPCQQDKNSTSQNFYPSVSLEHSHWFYTPSRLNEKGYSEILCKEKPETPPEEPEKKTVDPPSSHHKPALHFPVHSTRSEPSALSKNKSSFLLPHLEKYKCPEGTPPPLSNIQEVQPGSQGGALAPISPVNNQSSAPVSAPIPWKSPEYSKGPVGEEEQHQELVPPPFPPPPPPVVLPTQQTAGPTQPTMDGQRSPSPQFAPQRLTDKPPVSVSSQDEAPGRMDQIKDENTSVKKVPIKIVHSESDTEKESRQYLDLPSETPVNSQGLVGAHLQSLGNPDQSYSLFCTYTRQKDQVPGLRDPDMGPLKDQGPQSNINPVSYVEPGLQTGPPLDQSTNGVSLHPSHSEDDKRKELARDIMDKDKSLADILDQSKMKTTMDLMEGIFPQGDQLLEEAQQRRKAQPKPLSPRNSVEKKEEDSLVAAAALVSNSTYYSTSAPKAELLIKMKDMQDQSVEHNSEEELEEDNESDLACKKHELIESLSKKLQVLKEAQESLQEDVQDNNALGEEVEAIVQGVCKPNELDKFRMFVGDLDKVVNLLLSLSGRLARVENALNSLEEDASLEERRTLTEKRKLLIRQHEDAKELKENLDRRERVVYDILASYLPEESMADYEHFVKMKSALIIEQRKLEDKIKLGDEQLKCLMDSLPMDQRIIN</sequence>
<protein>
    <submittedName>
        <fullName evidence="16">Protein Shroom2 isoform X1</fullName>
    </submittedName>
</protein>
<dbReference type="Gene3D" id="2.30.42.10">
    <property type="match status" value="1"/>
</dbReference>
<dbReference type="Pfam" id="PF08687">
    <property type="entry name" value="ASD2"/>
    <property type="match status" value="1"/>
</dbReference>
<dbReference type="OrthoDB" id="10063560at2759"/>
<feature type="compositionally biased region" description="Polar residues" evidence="11">
    <location>
        <begin position="1141"/>
        <end position="1152"/>
    </location>
</feature>
<dbReference type="GO" id="GO:0005874">
    <property type="term" value="C:microtubule"/>
    <property type="evidence" value="ECO:0007669"/>
    <property type="project" value="UniProtKB-KW"/>
</dbReference>
<dbReference type="CDD" id="cd06750">
    <property type="entry name" value="PDZ_shroom2_3_4-like"/>
    <property type="match status" value="1"/>
</dbReference>
<dbReference type="SMART" id="SM00228">
    <property type="entry name" value="PDZ"/>
    <property type="match status" value="1"/>
</dbReference>
<dbReference type="GO" id="GO:0043296">
    <property type="term" value="C:apical junction complex"/>
    <property type="evidence" value="ECO:0000318"/>
    <property type="project" value="GO_Central"/>
</dbReference>
<feature type="region of interest" description="Disordered" evidence="11">
    <location>
        <begin position="397"/>
        <end position="430"/>
    </location>
</feature>
<dbReference type="Proteomes" id="UP000000437">
    <property type="component" value="Chromosome 6"/>
</dbReference>
<evidence type="ECO:0000259" key="14">
    <source>
        <dbReference type="PROSITE" id="PS51307"/>
    </source>
</evidence>
<feature type="coiled-coil region" evidence="10">
    <location>
        <begin position="1540"/>
        <end position="1570"/>
    </location>
</feature>
<feature type="compositionally biased region" description="Basic and acidic residues" evidence="11">
    <location>
        <begin position="1303"/>
        <end position="1315"/>
    </location>
</feature>
<feature type="compositionally biased region" description="Polar residues" evidence="11">
    <location>
        <begin position="1064"/>
        <end position="1074"/>
    </location>
</feature>
<feature type="region of interest" description="Disordered" evidence="11">
    <location>
        <begin position="828"/>
        <end position="861"/>
    </location>
</feature>
<evidence type="ECO:0000256" key="7">
    <source>
        <dbReference type="ARBA" id="ARBA00023203"/>
    </source>
</evidence>
<dbReference type="SUPFAM" id="SSF50156">
    <property type="entry name" value="PDZ domain-like"/>
    <property type="match status" value="1"/>
</dbReference>
<evidence type="ECO:0000256" key="9">
    <source>
        <dbReference type="PROSITE-ProRule" id="PRU00637"/>
    </source>
</evidence>
<dbReference type="GeneID" id="386817"/>
<feature type="compositionally biased region" description="Basic and acidic residues" evidence="11">
    <location>
        <begin position="1050"/>
        <end position="1063"/>
    </location>
</feature>
<feature type="compositionally biased region" description="Polar residues" evidence="11">
    <location>
        <begin position="299"/>
        <end position="314"/>
    </location>
</feature>
<evidence type="ECO:0000259" key="13">
    <source>
        <dbReference type="PROSITE" id="PS51306"/>
    </source>
</evidence>
<feature type="compositionally biased region" description="Basic and acidic residues" evidence="11">
    <location>
        <begin position="1020"/>
        <end position="1036"/>
    </location>
</feature>
<accession>A0A8M6YZQ7</accession>
<feature type="region of interest" description="Disordered" evidence="11">
    <location>
        <begin position="1457"/>
        <end position="1478"/>
    </location>
</feature>
<dbReference type="Gene3D" id="6.10.250.3120">
    <property type="match status" value="1"/>
</dbReference>
<proteinExistence type="inferred from homology"/>
<dbReference type="RefSeq" id="XP_017212121.1">
    <property type="nucleotide sequence ID" value="XM_017356632.3"/>
</dbReference>
<gene>
    <name evidence="16 17" type="primary">shroom2a</name>
</gene>
<evidence type="ECO:0000313" key="15">
    <source>
        <dbReference type="Proteomes" id="UP000000437"/>
    </source>
</evidence>
<dbReference type="GO" id="GO:0016324">
    <property type="term" value="C:apical plasma membrane"/>
    <property type="evidence" value="ECO:0000318"/>
    <property type="project" value="GO_Central"/>
</dbReference>
<organism evidence="15 16">
    <name type="scientific">Danio rerio</name>
    <name type="common">Zebrafish</name>
    <name type="synonym">Brachydanio rerio</name>
    <dbReference type="NCBI Taxonomy" id="7955"/>
    <lineage>
        <taxon>Eukaryota</taxon>
        <taxon>Metazoa</taxon>
        <taxon>Chordata</taxon>
        <taxon>Craniata</taxon>
        <taxon>Vertebrata</taxon>
        <taxon>Euteleostomi</taxon>
        <taxon>Actinopterygii</taxon>
        <taxon>Neopterygii</taxon>
        <taxon>Teleostei</taxon>
        <taxon>Ostariophysi</taxon>
        <taxon>Cypriniformes</taxon>
        <taxon>Danionidae</taxon>
        <taxon>Danioninae</taxon>
        <taxon>Danio</taxon>
    </lineage>
</organism>
<dbReference type="GlyGen" id="A0A8M6YZQ7">
    <property type="glycosylation" value="3 sites"/>
</dbReference>
<feature type="compositionally biased region" description="Polar residues" evidence="11">
    <location>
        <begin position="463"/>
        <end position="479"/>
    </location>
</feature>
<feature type="compositionally biased region" description="Low complexity" evidence="11">
    <location>
        <begin position="842"/>
        <end position="856"/>
    </location>
</feature>
<evidence type="ECO:0000259" key="12">
    <source>
        <dbReference type="PROSITE" id="PS50106"/>
    </source>
</evidence>
<feature type="domain" description="ASD2" evidence="14">
    <location>
        <begin position="1414"/>
        <end position="1710"/>
    </location>
</feature>
<feature type="compositionally biased region" description="Basic and acidic residues" evidence="11">
    <location>
        <begin position="1103"/>
        <end position="1121"/>
    </location>
</feature>
<keyword evidence="7 9" id="KW-0009">Actin-binding</keyword>
<dbReference type="InterPro" id="IPR036034">
    <property type="entry name" value="PDZ_sf"/>
</dbReference>
<evidence type="ECO:0000313" key="16">
    <source>
        <dbReference type="RefSeq" id="XP_017212121.1"/>
    </source>
</evidence>
<dbReference type="PANTHER" id="PTHR15012:SF8">
    <property type="entry name" value="PROTEIN SHROOM2"/>
    <property type="match status" value="1"/>
</dbReference>
<feature type="domain" description="PDZ" evidence="12">
    <location>
        <begin position="42"/>
        <end position="123"/>
    </location>
</feature>
<evidence type="ECO:0000313" key="17">
    <source>
        <dbReference type="ZFIN" id="ZDB-GENE-050208-128"/>
    </source>
</evidence>
<feature type="region of interest" description="Disordered" evidence="11">
    <location>
        <begin position="299"/>
        <end position="354"/>
    </location>
</feature>
<feature type="compositionally biased region" description="Polar residues" evidence="11">
    <location>
        <begin position="617"/>
        <end position="638"/>
    </location>
</feature>
<evidence type="ECO:0000256" key="11">
    <source>
        <dbReference type="SAM" id="MobiDB-lite"/>
    </source>
</evidence>
<keyword evidence="5" id="KW-0597">Phosphoprotein</keyword>
<feature type="compositionally biased region" description="Polar residues" evidence="11">
    <location>
        <begin position="1252"/>
        <end position="1262"/>
    </location>
</feature>
<dbReference type="PANTHER" id="PTHR15012">
    <property type="entry name" value="APICAL PROTEIN/SHROOM-RELATED"/>
    <property type="match status" value="1"/>
</dbReference>
<keyword evidence="6" id="KW-0493">Microtubule</keyword>
<dbReference type="GO" id="GO:0007015">
    <property type="term" value="P:actin filament organization"/>
    <property type="evidence" value="ECO:0000318"/>
    <property type="project" value="GO_Central"/>
</dbReference>
<feature type="compositionally biased region" description="Low complexity" evidence="11">
    <location>
        <begin position="447"/>
        <end position="458"/>
    </location>
</feature>
<dbReference type="PROSITE" id="PS51307">
    <property type="entry name" value="ASD2"/>
    <property type="match status" value="1"/>
</dbReference>
<dbReference type="FunFam" id="2.30.42.10:FF:000100">
    <property type="entry name" value="Shroom family member 2"/>
    <property type="match status" value="1"/>
</dbReference>
<feature type="compositionally biased region" description="Basic and acidic residues" evidence="11">
    <location>
        <begin position="597"/>
        <end position="616"/>
    </location>
</feature>
<evidence type="ECO:0000256" key="8">
    <source>
        <dbReference type="ARBA" id="ARBA00023212"/>
    </source>
</evidence>
<dbReference type="AGR" id="ZFIN:ZDB-GENE-050208-128"/>
<feature type="compositionally biased region" description="Basic and acidic residues" evidence="11">
    <location>
        <begin position="336"/>
        <end position="345"/>
    </location>
</feature>
<dbReference type="Pfam" id="PF00595">
    <property type="entry name" value="PDZ"/>
    <property type="match status" value="1"/>
</dbReference>
<comment type="similarity">
    <text evidence="2">Belongs to the shroom family.</text>
</comment>
<dbReference type="AlphaFoldDB" id="A0A8M6YZQ7"/>
<name>A0A8M6YZQ7_DANRE</name>
<reference evidence="16" key="1">
    <citation type="submission" date="2025-08" db="UniProtKB">
        <authorList>
            <consortium name="RefSeq"/>
        </authorList>
    </citation>
    <scope>IDENTIFICATION</scope>
    <source>
        <strain evidence="16">Tuebingen</strain>
        <tissue evidence="16">Fibroblasts and whole tissue</tissue>
    </source>
</reference>
<keyword evidence="15" id="KW-1185">Reference proteome</keyword>
<feature type="region of interest" description="Disordered" evidence="11">
    <location>
        <begin position="227"/>
        <end position="283"/>
    </location>
</feature>
<evidence type="ECO:0000256" key="10">
    <source>
        <dbReference type="SAM" id="Coils"/>
    </source>
</evidence>
<feature type="compositionally biased region" description="Low complexity" evidence="11">
    <location>
        <begin position="410"/>
        <end position="419"/>
    </location>
</feature>
<evidence type="ECO:0000256" key="4">
    <source>
        <dbReference type="ARBA" id="ARBA00022490"/>
    </source>
</evidence>
<keyword evidence="10" id="KW-0175">Coiled coil</keyword>
<dbReference type="Pfam" id="PF08688">
    <property type="entry name" value="ASD1"/>
    <property type="match status" value="1"/>
</dbReference>
<keyword evidence="4" id="KW-0963">Cytoplasm</keyword>
<dbReference type="GO" id="GO:0030864">
    <property type="term" value="C:cortical actin cytoskeleton"/>
    <property type="evidence" value="ECO:0000318"/>
    <property type="project" value="GO_Central"/>
</dbReference>
<dbReference type="InterPro" id="IPR014799">
    <property type="entry name" value="ASD2_dom"/>
</dbReference>
<feature type="region of interest" description="Disordered" evidence="11">
    <location>
        <begin position="997"/>
        <end position="1074"/>
    </location>
</feature>
<feature type="region of interest" description="Disordered" evidence="11">
    <location>
        <begin position="1103"/>
        <end position="1323"/>
    </location>
</feature>
<feature type="region of interest" description="Disordered" evidence="11">
    <location>
        <begin position="913"/>
        <end position="974"/>
    </location>
</feature>
<evidence type="ECO:0000256" key="2">
    <source>
        <dbReference type="ARBA" id="ARBA00006469"/>
    </source>
</evidence>
<dbReference type="InterPro" id="IPR001478">
    <property type="entry name" value="PDZ"/>
</dbReference>
<feature type="region of interest" description="Disordered" evidence="11">
    <location>
        <begin position="564"/>
        <end position="697"/>
    </location>
</feature>
<feature type="region of interest" description="Disordered" evidence="11">
    <location>
        <begin position="447"/>
        <end position="494"/>
    </location>
</feature>
<evidence type="ECO:0000256" key="6">
    <source>
        <dbReference type="ARBA" id="ARBA00022701"/>
    </source>
</evidence>
<evidence type="ECO:0000256" key="3">
    <source>
        <dbReference type="ARBA" id="ARBA00022473"/>
    </source>
</evidence>
<evidence type="ECO:0000256" key="5">
    <source>
        <dbReference type="ARBA" id="ARBA00022553"/>
    </source>
</evidence>
<keyword evidence="8" id="KW-0206">Cytoskeleton</keyword>
<dbReference type="PROSITE" id="PS50106">
    <property type="entry name" value="PDZ"/>
    <property type="match status" value="1"/>
</dbReference>
<feature type="compositionally biased region" description="Pro residues" evidence="11">
    <location>
        <begin position="1226"/>
        <end position="1238"/>
    </location>
</feature>
<feature type="compositionally biased region" description="Polar residues" evidence="11">
    <location>
        <begin position="274"/>
        <end position="283"/>
    </location>
</feature>
<dbReference type="ZFIN" id="ZDB-GENE-050208-128">
    <property type="gene designation" value="shroom2a"/>
</dbReference>
<dbReference type="GO" id="GO:0051015">
    <property type="term" value="F:actin filament binding"/>
    <property type="evidence" value="ECO:0000318"/>
    <property type="project" value="GO_Central"/>
</dbReference>
<keyword evidence="3" id="KW-0217">Developmental protein</keyword>
<feature type="compositionally biased region" description="Basic and acidic residues" evidence="11">
    <location>
        <begin position="1281"/>
        <end position="1294"/>
    </location>
</feature>
<dbReference type="CTD" id="386817"/>
<dbReference type="GO" id="GO:0005912">
    <property type="term" value="C:adherens junction"/>
    <property type="evidence" value="ECO:0000318"/>
    <property type="project" value="GO_Central"/>
</dbReference>
<dbReference type="KEGG" id="dre:386817"/>
<feature type="region of interest" description="Disordered" evidence="11">
    <location>
        <begin position="1385"/>
        <end position="1413"/>
    </location>
</feature>
<evidence type="ECO:0000256" key="1">
    <source>
        <dbReference type="ARBA" id="ARBA00004245"/>
    </source>
</evidence>